<dbReference type="Gene3D" id="3.40.30.10">
    <property type="entry name" value="Glutaredoxin"/>
    <property type="match status" value="1"/>
</dbReference>
<dbReference type="EMBL" id="JAFLCK010000006">
    <property type="protein sequence ID" value="MBN8659928.1"/>
    <property type="molecule type" value="Genomic_DNA"/>
</dbReference>
<gene>
    <name evidence="2" type="ORF">J0M35_06165</name>
</gene>
<comment type="caution">
    <text evidence="2">The sequence shown here is derived from an EMBL/GenBank/DDBJ whole genome shotgun (WGS) entry which is preliminary data.</text>
</comment>
<evidence type="ECO:0000256" key="1">
    <source>
        <dbReference type="SAM" id="SignalP"/>
    </source>
</evidence>
<dbReference type="InterPro" id="IPR036249">
    <property type="entry name" value="Thioredoxin-like_sf"/>
</dbReference>
<reference evidence="2" key="1">
    <citation type="submission" date="2021-02" db="EMBL/GenBank/DDBJ databases">
        <title>Genome-Resolved Metagenomics of a Microbial Community Performing Photosynthetic Biological Nutrient Removal.</title>
        <authorList>
            <person name="Mcdaniel E.A."/>
        </authorList>
    </citation>
    <scope>NUCLEOTIDE SEQUENCE</scope>
    <source>
        <strain evidence="2">UWPOB_OBS1</strain>
    </source>
</reference>
<evidence type="ECO:0000313" key="3">
    <source>
        <dbReference type="Proteomes" id="UP000664277"/>
    </source>
</evidence>
<evidence type="ECO:0000313" key="2">
    <source>
        <dbReference type="EMBL" id="MBN8659928.1"/>
    </source>
</evidence>
<dbReference type="SUPFAM" id="SSF52833">
    <property type="entry name" value="Thioredoxin-like"/>
    <property type="match status" value="1"/>
</dbReference>
<proteinExistence type="predicted"/>
<keyword evidence="1" id="KW-0732">Signal</keyword>
<protein>
    <recommendedName>
        <fullName evidence="4">Thioredoxin domain-containing protein</fullName>
    </recommendedName>
</protein>
<dbReference type="AlphaFoldDB" id="A0A8J7PGY3"/>
<accession>A0A8J7PGY3</accession>
<dbReference type="Proteomes" id="UP000664277">
    <property type="component" value="Unassembled WGS sequence"/>
</dbReference>
<organism evidence="2 3">
    <name type="scientific">Candidatus Obscuribacter phosphatis</name>
    <dbReference type="NCBI Taxonomy" id="1906157"/>
    <lineage>
        <taxon>Bacteria</taxon>
        <taxon>Bacillati</taxon>
        <taxon>Candidatus Melainabacteria</taxon>
        <taxon>Candidatus Obscuribacterales</taxon>
        <taxon>Candidatus Obscuribacteraceae</taxon>
        <taxon>Candidatus Obscuribacter</taxon>
    </lineage>
</organism>
<feature type="signal peptide" evidence="1">
    <location>
        <begin position="1"/>
        <end position="25"/>
    </location>
</feature>
<evidence type="ECO:0008006" key="4">
    <source>
        <dbReference type="Google" id="ProtNLM"/>
    </source>
</evidence>
<name>A0A8J7PGY3_9BACT</name>
<feature type="chain" id="PRO_5035285186" description="Thioredoxin domain-containing protein" evidence="1">
    <location>
        <begin position="26"/>
        <end position="157"/>
    </location>
</feature>
<sequence length="157" mass="16965">MTTKRNLAFLAALTIAMGLPTLSQAAEELKLKKGISFSQDTDSGFPIEASKMEDVDVEPGKPALIFFGASGDLNVNRQAKRVVDLYKQTSQAGKPVKFILIDVDHPSGSAAKALIKNHYKGYIPFQVILDKAGKVAWSQIGEVETGTLSNQIDKVSQ</sequence>